<dbReference type="AlphaFoldDB" id="A0A1M4ZJS2"/>
<protein>
    <recommendedName>
        <fullName evidence="3">Leucine Rich repeat-containing protein</fullName>
    </recommendedName>
</protein>
<organism evidence="1 2">
    <name type="scientific">Dysgonomonas macrotermitis</name>
    <dbReference type="NCBI Taxonomy" id="1346286"/>
    <lineage>
        <taxon>Bacteria</taxon>
        <taxon>Pseudomonadati</taxon>
        <taxon>Bacteroidota</taxon>
        <taxon>Bacteroidia</taxon>
        <taxon>Bacteroidales</taxon>
        <taxon>Dysgonomonadaceae</taxon>
        <taxon>Dysgonomonas</taxon>
    </lineage>
</organism>
<keyword evidence="2" id="KW-1185">Reference proteome</keyword>
<dbReference type="SUPFAM" id="SSF52058">
    <property type="entry name" value="L domain-like"/>
    <property type="match status" value="1"/>
</dbReference>
<dbReference type="RefSeq" id="WP_062181603.1">
    <property type="nucleotide sequence ID" value="NZ_BBXL01000013.1"/>
</dbReference>
<accession>A0A1M4ZJS2</accession>
<proteinExistence type="predicted"/>
<dbReference type="STRING" id="1346286.SAMN05444362_104104"/>
<dbReference type="InterPro" id="IPR032675">
    <property type="entry name" value="LRR_dom_sf"/>
</dbReference>
<dbReference type="Proteomes" id="UP000184480">
    <property type="component" value="Unassembled WGS sequence"/>
</dbReference>
<evidence type="ECO:0000313" key="2">
    <source>
        <dbReference type="Proteomes" id="UP000184480"/>
    </source>
</evidence>
<evidence type="ECO:0000313" key="1">
    <source>
        <dbReference type="EMBL" id="SHF18062.1"/>
    </source>
</evidence>
<gene>
    <name evidence="1" type="ORF">SAMN05444362_104104</name>
</gene>
<dbReference type="EMBL" id="FQUC01000004">
    <property type="protein sequence ID" value="SHF18062.1"/>
    <property type="molecule type" value="Genomic_DNA"/>
</dbReference>
<sequence>MVRKDYKRSFWYYRPNDNFPPKAIRDLEEYDHAEFLNFWTNEPRDQKKWAKELPLLTDVKILWVSSNVNQQMFEAICNMPNLIGLSLKTTSVKNIDSLSKLSNLEYLNICGITKVDNIEVLGTLKGLKVLCIENAKKIVNFDILSDLVNLEELAIDGSMWTAQKIDNFEFVSKLTNLKYLSFVNTRANTKDFTPLLELKKLINFSSSYNYPQEEFEKLKQLPNLKYSNT</sequence>
<dbReference type="OrthoDB" id="8440781at2"/>
<name>A0A1M4ZJS2_9BACT</name>
<reference evidence="2" key="1">
    <citation type="submission" date="2016-11" db="EMBL/GenBank/DDBJ databases">
        <authorList>
            <person name="Varghese N."/>
            <person name="Submissions S."/>
        </authorList>
    </citation>
    <scope>NUCLEOTIDE SEQUENCE [LARGE SCALE GENOMIC DNA]</scope>
    <source>
        <strain evidence="2">DSM 27370</strain>
    </source>
</reference>
<evidence type="ECO:0008006" key="3">
    <source>
        <dbReference type="Google" id="ProtNLM"/>
    </source>
</evidence>
<dbReference type="Gene3D" id="3.80.10.10">
    <property type="entry name" value="Ribonuclease Inhibitor"/>
    <property type="match status" value="1"/>
</dbReference>